<keyword evidence="3" id="KW-1185">Reference proteome</keyword>
<gene>
    <name evidence="2" type="ORF">B5M42_23480</name>
</gene>
<dbReference type="PANTHER" id="PTHR36436:SF6">
    <property type="entry name" value="SLL5081 PROTEIN"/>
    <property type="match status" value="1"/>
</dbReference>
<dbReference type="AlphaFoldDB" id="A0A4Y8PQP5"/>
<feature type="region of interest" description="Disordered" evidence="1">
    <location>
        <begin position="131"/>
        <end position="152"/>
    </location>
</feature>
<name>A0A4Y8PQP5_9BACL</name>
<feature type="compositionally biased region" description="Low complexity" evidence="1">
    <location>
        <begin position="131"/>
        <end position="151"/>
    </location>
</feature>
<accession>A0A4Y8PQP5</accession>
<reference evidence="2 3" key="1">
    <citation type="submission" date="2017-03" db="EMBL/GenBank/DDBJ databases">
        <title>Isolation of Levoglucosan Utilizing Bacteria.</title>
        <authorList>
            <person name="Arya A.S."/>
        </authorList>
    </citation>
    <scope>NUCLEOTIDE SEQUENCE [LARGE SCALE GENOMIC DNA]</scope>
    <source>
        <strain evidence="2 3">MEC069</strain>
    </source>
</reference>
<sequence>MMMEWKQVLDKLGTYRTHAERSVRPYVEITAHAGATAPWMSKFGGSAYMAAGQTYPLDAAGKPMRLLAQINLAELPRLDLFPESGLLQFFIAASDDLHGLSFDDPCDQRNFKVTYVPEAALADALTGAADSAEPATQAADEAGREAAAQADSTDGDFPLARELALSLARKDAAVSSADYQFERFFGEEPFAFFEQFGDEETELSDAYADACSGIGHKIGGYAFFTQSDPREGRYEDYEVLLLQIDSDHDNGIMWGDSGVANFFIRPADLQNRDFSKVLYNWDCY</sequence>
<evidence type="ECO:0000313" key="2">
    <source>
        <dbReference type="EMBL" id="TFE83211.1"/>
    </source>
</evidence>
<dbReference type="InterPro" id="IPR015315">
    <property type="entry name" value="DUF1963"/>
</dbReference>
<proteinExistence type="predicted"/>
<evidence type="ECO:0000256" key="1">
    <source>
        <dbReference type="SAM" id="MobiDB-lite"/>
    </source>
</evidence>
<evidence type="ECO:0008006" key="4">
    <source>
        <dbReference type="Google" id="ProtNLM"/>
    </source>
</evidence>
<evidence type="ECO:0000313" key="3">
    <source>
        <dbReference type="Proteomes" id="UP000298246"/>
    </source>
</evidence>
<comment type="caution">
    <text evidence="2">The sequence shown here is derived from an EMBL/GenBank/DDBJ whole genome shotgun (WGS) entry which is preliminary data.</text>
</comment>
<dbReference type="Pfam" id="PF09234">
    <property type="entry name" value="DUF1963"/>
    <property type="match status" value="1"/>
</dbReference>
<protein>
    <recommendedName>
        <fullName evidence="4">DUF1963 domain-containing protein</fullName>
    </recommendedName>
</protein>
<dbReference type="PANTHER" id="PTHR36436">
    <property type="entry name" value="SLL5081 PROTEIN"/>
    <property type="match status" value="1"/>
</dbReference>
<dbReference type="EMBL" id="MYFO01000054">
    <property type="protein sequence ID" value="TFE83211.1"/>
    <property type="molecule type" value="Genomic_DNA"/>
</dbReference>
<dbReference type="InterPro" id="IPR035948">
    <property type="entry name" value="YwqG-like_sf"/>
</dbReference>
<dbReference type="SUPFAM" id="SSF103032">
    <property type="entry name" value="Hypothetical protein YwqG"/>
    <property type="match status" value="1"/>
</dbReference>
<organism evidence="2 3">
    <name type="scientific">Paenibacillus athensensis</name>
    <dbReference type="NCBI Taxonomy" id="1967502"/>
    <lineage>
        <taxon>Bacteria</taxon>
        <taxon>Bacillati</taxon>
        <taxon>Bacillota</taxon>
        <taxon>Bacilli</taxon>
        <taxon>Bacillales</taxon>
        <taxon>Paenibacillaceae</taxon>
        <taxon>Paenibacillus</taxon>
    </lineage>
</organism>
<dbReference type="Gene3D" id="2.30.320.10">
    <property type="entry name" value="YwqG-like"/>
    <property type="match status" value="1"/>
</dbReference>
<dbReference type="Proteomes" id="UP000298246">
    <property type="component" value="Unassembled WGS sequence"/>
</dbReference>